<dbReference type="InterPro" id="IPR021412">
    <property type="entry name" value="DUF3052"/>
</dbReference>
<evidence type="ECO:0000256" key="1">
    <source>
        <dbReference type="SAM" id="MobiDB-lite"/>
    </source>
</evidence>
<dbReference type="Proteomes" id="UP000256485">
    <property type="component" value="Unassembled WGS sequence"/>
</dbReference>
<dbReference type="AlphaFoldDB" id="A0A3D9V8X0"/>
<comment type="caution">
    <text evidence="2">The sequence shown here is derived from an EMBL/GenBank/DDBJ whole genome shotgun (WGS) entry which is preliminary data.</text>
</comment>
<dbReference type="Pfam" id="PF11253">
    <property type="entry name" value="DUF3052"/>
    <property type="match status" value="1"/>
</dbReference>
<name>A0A3D9V8X0_THECX</name>
<dbReference type="EMBL" id="QTUC01000001">
    <property type="protein sequence ID" value="REF37967.1"/>
    <property type="molecule type" value="Genomic_DNA"/>
</dbReference>
<accession>A0A3D9V8X0</accession>
<evidence type="ECO:0000313" key="2">
    <source>
        <dbReference type="EMBL" id="REF37967.1"/>
    </source>
</evidence>
<evidence type="ECO:0000313" key="3">
    <source>
        <dbReference type="Proteomes" id="UP000256485"/>
    </source>
</evidence>
<feature type="region of interest" description="Disordered" evidence="1">
    <location>
        <begin position="1"/>
        <end position="43"/>
    </location>
</feature>
<organism evidence="2 3">
    <name type="scientific">Thermasporomyces composti</name>
    <dbReference type="NCBI Taxonomy" id="696763"/>
    <lineage>
        <taxon>Bacteria</taxon>
        <taxon>Bacillati</taxon>
        <taxon>Actinomycetota</taxon>
        <taxon>Actinomycetes</taxon>
        <taxon>Propionibacteriales</taxon>
        <taxon>Nocardioidaceae</taxon>
        <taxon>Thermasporomyces</taxon>
    </lineage>
</organism>
<keyword evidence="3" id="KW-1185">Reference proteome</keyword>
<reference evidence="2 3" key="1">
    <citation type="submission" date="2018-08" db="EMBL/GenBank/DDBJ databases">
        <title>Sequencing the genomes of 1000 actinobacteria strains.</title>
        <authorList>
            <person name="Klenk H.-P."/>
        </authorList>
    </citation>
    <scope>NUCLEOTIDE SEQUENCE [LARGE SCALE GENOMIC DNA]</scope>
    <source>
        <strain evidence="2 3">DSM 22891</strain>
    </source>
</reference>
<gene>
    <name evidence="2" type="ORF">DFJ64_3428</name>
</gene>
<protein>
    <submittedName>
        <fullName evidence="2">DUF3052 family protein</fullName>
    </submittedName>
</protein>
<proteinExistence type="predicted"/>
<sequence>MAEGPDGTDEHESMMGEQEDGVVSATAGQAEGQSGGPAERLGLQPGMVVQELGWDEDVDEDLRRSIEEHTGNELVDEDYDDVVDAVILWWREDDGDLVDALVDTKTDLTDGGVIWLLTPKVGRPGYVDASEIGEAAPTAGLSTTTTLSVAPDWLATKLVTPRARQR</sequence>